<feature type="domain" description="Peptidase C39-like" evidence="3">
    <location>
        <begin position="136"/>
        <end position="263"/>
    </location>
</feature>
<accession>A0A2M6IUP2</accession>
<proteinExistence type="predicted"/>
<evidence type="ECO:0000259" key="3">
    <source>
        <dbReference type="Pfam" id="PF13529"/>
    </source>
</evidence>
<dbReference type="Gene3D" id="3.90.70.10">
    <property type="entry name" value="Cysteine proteinases"/>
    <property type="match status" value="1"/>
</dbReference>
<feature type="region of interest" description="Disordered" evidence="1">
    <location>
        <begin position="77"/>
        <end position="107"/>
    </location>
</feature>
<evidence type="ECO:0000313" key="4">
    <source>
        <dbReference type="EMBL" id="PIQ73636.1"/>
    </source>
</evidence>
<protein>
    <recommendedName>
        <fullName evidence="3">Peptidase C39-like domain-containing protein</fullName>
    </recommendedName>
</protein>
<reference evidence="4 5" key="1">
    <citation type="submission" date="2017-09" db="EMBL/GenBank/DDBJ databases">
        <title>Depth-based differentiation of microbial function through sediment-hosted aquifers and enrichment of novel symbionts in the deep terrestrial subsurface.</title>
        <authorList>
            <person name="Probst A.J."/>
            <person name="Ladd B."/>
            <person name="Jarett J.K."/>
            <person name="Geller-Mcgrath D.E."/>
            <person name="Sieber C.M."/>
            <person name="Emerson J.B."/>
            <person name="Anantharaman K."/>
            <person name="Thomas B.C."/>
            <person name="Malmstrom R."/>
            <person name="Stieglmeier M."/>
            <person name="Klingl A."/>
            <person name="Woyke T."/>
            <person name="Ryan C.M."/>
            <person name="Banfield J.F."/>
        </authorList>
    </citation>
    <scope>NUCLEOTIDE SEQUENCE [LARGE SCALE GENOMIC DNA]</scope>
    <source>
        <strain evidence="4">CG11_big_fil_rev_8_21_14_0_20_36_8</strain>
    </source>
</reference>
<keyword evidence="2" id="KW-1133">Transmembrane helix</keyword>
<feature type="compositionally biased region" description="Low complexity" evidence="1">
    <location>
        <begin position="77"/>
        <end position="92"/>
    </location>
</feature>
<feature type="transmembrane region" description="Helical" evidence="2">
    <location>
        <begin position="12"/>
        <end position="29"/>
    </location>
</feature>
<evidence type="ECO:0000313" key="5">
    <source>
        <dbReference type="Proteomes" id="UP000231056"/>
    </source>
</evidence>
<dbReference type="InterPro" id="IPR039564">
    <property type="entry name" value="Peptidase_C39-like"/>
</dbReference>
<dbReference type="Proteomes" id="UP000231056">
    <property type="component" value="Unassembled WGS sequence"/>
</dbReference>
<organism evidence="4 5">
    <name type="scientific">Candidatus Roizmanbacteria bacterium CG11_big_fil_rev_8_21_14_0_20_36_8</name>
    <dbReference type="NCBI Taxonomy" id="1974856"/>
    <lineage>
        <taxon>Bacteria</taxon>
        <taxon>Candidatus Roizmaniibacteriota</taxon>
    </lineage>
</organism>
<evidence type="ECO:0000256" key="2">
    <source>
        <dbReference type="SAM" id="Phobius"/>
    </source>
</evidence>
<dbReference type="EMBL" id="PCVM01000033">
    <property type="protein sequence ID" value="PIQ73636.1"/>
    <property type="molecule type" value="Genomic_DNA"/>
</dbReference>
<keyword evidence="2" id="KW-0472">Membrane</keyword>
<name>A0A2M6IUP2_9BACT</name>
<dbReference type="Pfam" id="PF13529">
    <property type="entry name" value="Peptidase_C39_2"/>
    <property type="match status" value="1"/>
</dbReference>
<keyword evidence="2" id="KW-0812">Transmembrane</keyword>
<comment type="caution">
    <text evidence="4">The sequence shown here is derived from an EMBL/GenBank/DDBJ whole genome shotgun (WGS) entry which is preliminary data.</text>
</comment>
<dbReference type="AlphaFoldDB" id="A0A2M6IUP2"/>
<sequence length="293" mass="32577">MRKYLPKVNTSVFTIISIIIASISILSFANKVRAREAEFDNGYESNYPSNYNDTVSQKSDKELLNIILDLLDSNNDSTTVPTTIPTTNPSPTRSYNPQPTSTTSAPPSTSFTAFRQCNYRNNVLKTNADGTTCSICRAGCGPTAVATALSIFGISADPVEIVKKYSQNNLFISCEGTNLNDAKKIFESYGLRTYPHLNKDQKSSLFASESGFRIDEVAIDIRNQVKNGWVVFALLKMCSGGCKHFTIITDIDSQNRVTSYDPYYEPPESSKTPINYSSRSFQPLYLYAFAVRR</sequence>
<gene>
    <name evidence="4" type="ORF">COV58_01445</name>
</gene>
<evidence type="ECO:0000256" key="1">
    <source>
        <dbReference type="SAM" id="MobiDB-lite"/>
    </source>
</evidence>